<evidence type="ECO:0008006" key="4">
    <source>
        <dbReference type="Google" id="ProtNLM"/>
    </source>
</evidence>
<feature type="transmembrane region" description="Helical" evidence="1">
    <location>
        <begin position="35"/>
        <end position="52"/>
    </location>
</feature>
<feature type="transmembrane region" description="Helical" evidence="1">
    <location>
        <begin position="59"/>
        <end position="78"/>
    </location>
</feature>
<sequence length="128" mass="12849">MVANLCWPQRSALCVGVLLVLWGVADFVAGRAPLGVLHVVTGVVLGASATSMRASRPVGALMAVVFLVVFAFGVGEAGEAGQAGQVGSAMDAGAVGNAAHLLIGFASVAVAASCAWCEQRTRSTLRVP</sequence>
<evidence type="ECO:0000313" key="2">
    <source>
        <dbReference type="EMBL" id="MFC5058814.1"/>
    </source>
</evidence>
<dbReference type="Proteomes" id="UP001595833">
    <property type="component" value="Unassembled WGS sequence"/>
</dbReference>
<reference evidence="3" key="1">
    <citation type="journal article" date="2019" name="Int. J. Syst. Evol. Microbiol.">
        <title>The Global Catalogue of Microorganisms (GCM) 10K type strain sequencing project: providing services to taxonomists for standard genome sequencing and annotation.</title>
        <authorList>
            <consortium name="The Broad Institute Genomics Platform"/>
            <consortium name="The Broad Institute Genome Sequencing Center for Infectious Disease"/>
            <person name="Wu L."/>
            <person name="Ma J."/>
        </authorList>
    </citation>
    <scope>NUCLEOTIDE SEQUENCE [LARGE SCALE GENOMIC DNA]</scope>
    <source>
        <strain evidence="3">KCTC 12848</strain>
    </source>
</reference>
<feature type="transmembrane region" description="Helical" evidence="1">
    <location>
        <begin position="12"/>
        <end position="29"/>
    </location>
</feature>
<keyword evidence="1" id="KW-1133">Transmembrane helix</keyword>
<gene>
    <name evidence="2" type="ORF">ACFPFM_34315</name>
</gene>
<feature type="transmembrane region" description="Helical" evidence="1">
    <location>
        <begin position="98"/>
        <end position="117"/>
    </location>
</feature>
<name>A0ABV9YBR7_9PSEU</name>
<comment type="caution">
    <text evidence="2">The sequence shown here is derived from an EMBL/GenBank/DDBJ whole genome shotgun (WGS) entry which is preliminary data.</text>
</comment>
<proteinExistence type="predicted"/>
<dbReference type="EMBL" id="JBHSJB010000034">
    <property type="protein sequence ID" value="MFC5058814.1"/>
    <property type="molecule type" value="Genomic_DNA"/>
</dbReference>
<organism evidence="2 3">
    <name type="scientific">Saccharothrix xinjiangensis</name>
    <dbReference type="NCBI Taxonomy" id="204798"/>
    <lineage>
        <taxon>Bacteria</taxon>
        <taxon>Bacillati</taxon>
        <taxon>Actinomycetota</taxon>
        <taxon>Actinomycetes</taxon>
        <taxon>Pseudonocardiales</taxon>
        <taxon>Pseudonocardiaceae</taxon>
        <taxon>Saccharothrix</taxon>
    </lineage>
</organism>
<keyword evidence="1" id="KW-0472">Membrane</keyword>
<evidence type="ECO:0000313" key="3">
    <source>
        <dbReference type="Proteomes" id="UP001595833"/>
    </source>
</evidence>
<evidence type="ECO:0000256" key="1">
    <source>
        <dbReference type="SAM" id="Phobius"/>
    </source>
</evidence>
<keyword evidence="1" id="KW-0812">Transmembrane</keyword>
<accession>A0ABV9YBR7</accession>
<keyword evidence="3" id="KW-1185">Reference proteome</keyword>
<protein>
    <recommendedName>
        <fullName evidence="4">DUF4383 domain-containing protein</fullName>
    </recommendedName>
</protein>
<dbReference type="RefSeq" id="WP_344040506.1">
    <property type="nucleotide sequence ID" value="NZ_BAAAKE010000023.1"/>
</dbReference>